<evidence type="ECO:0000313" key="3">
    <source>
        <dbReference type="Proteomes" id="UP000008827"/>
    </source>
</evidence>
<evidence type="ECO:0000313" key="1">
    <source>
        <dbReference type="EMBL" id="KRH72625.1"/>
    </source>
</evidence>
<dbReference type="EMBL" id="CM000835">
    <property type="protein sequence ID" value="KRH72625.1"/>
    <property type="molecule type" value="Genomic_DNA"/>
</dbReference>
<reference evidence="2" key="2">
    <citation type="submission" date="2018-02" db="UniProtKB">
        <authorList>
            <consortium name="EnsemblPlants"/>
        </authorList>
    </citation>
    <scope>IDENTIFICATION</scope>
    <source>
        <strain evidence="2">Williams 82</strain>
    </source>
</reference>
<dbReference type="InParanoid" id="A0A0R0L046"/>
<dbReference type="Proteomes" id="UP000008827">
    <property type="component" value="Chromosome 2"/>
</dbReference>
<sequence length="95" mass="11193">MQAHKEKEESKMLSLPLSSTKILNKFYKCVIVVQPLWKPLQVVSNDQIHFNQMEKRRIVNRKKKKTFQSVKILFERKSANNTLNYTPSNTLFIIG</sequence>
<gene>
    <name evidence="1" type="ORF">GLYMA_02G223500</name>
</gene>
<reference evidence="1" key="3">
    <citation type="submission" date="2018-07" db="EMBL/GenBank/DDBJ databases">
        <title>WGS assembly of Glycine max.</title>
        <authorList>
            <person name="Schmutz J."/>
            <person name="Cannon S."/>
            <person name="Schlueter J."/>
            <person name="Ma J."/>
            <person name="Mitros T."/>
            <person name="Nelson W."/>
            <person name="Hyten D."/>
            <person name="Song Q."/>
            <person name="Thelen J."/>
            <person name="Cheng J."/>
            <person name="Xu D."/>
            <person name="Hellsten U."/>
            <person name="May G."/>
            <person name="Yu Y."/>
            <person name="Sakurai T."/>
            <person name="Umezawa T."/>
            <person name="Bhattacharyya M."/>
            <person name="Sandhu D."/>
            <person name="Valliyodan B."/>
            <person name="Lindquist E."/>
            <person name="Peto M."/>
            <person name="Grant D."/>
            <person name="Shu S."/>
            <person name="Goodstein D."/>
            <person name="Barry K."/>
            <person name="Futrell-Griggs M."/>
            <person name="Abernathy B."/>
            <person name="Du J."/>
            <person name="Tian Z."/>
            <person name="Zhu L."/>
            <person name="Gill N."/>
            <person name="Joshi T."/>
            <person name="Libault M."/>
            <person name="Sethuraman A."/>
            <person name="Zhang X."/>
            <person name="Shinozaki K."/>
            <person name="Nguyen H."/>
            <person name="Wing R."/>
            <person name="Cregan P."/>
            <person name="Specht J."/>
            <person name="Grimwood J."/>
            <person name="Rokhsar D."/>
            <person name="Stacey G."/>
            <person name="Shoemaker R."/>
            <person name="Jackson S."/>
        </authorList>
    </citation>
    <scope>NUCLEOTIDE SEQUENCE</scope>
    <source>
        <tissue evidence="1">Callus</tissue>
    </source>
</reference>
<dbReference type="EnsemblPlants" id="KRH72625">
    <property type="protein sequence ID" value="KRH72625"/>
    <property type="gene ID" value="GLYMA_02G223500"/>
</dbReference>
<name>A0A0R0L046_SOYBN</name>
<proteinExistence type="predicted"/>
<dbReference type="Gramene" id="KRH72625">
    <property type="protein sequence ID" value="KRH72625"/>
    <property type="gene ID" value="GLYMA_02G223500"/>
</dbReference>
<protein>
    <submittedName>
        <fullName evidence="1 2">Uncharacterized protein</fullName>
    </submittedName>
</protein>
<dbReference type="AlphaFoldDB" id="A0A0R0L046"/>
<organism evidence="1">
    <name type="scientific">Glycine max</name>
    <name type="common">Soybean</name>
    <name type="synonym">Glycine hispida</name>
    <dbReference type="NCBI Taxonomy" id="3847"/>
    <lineage>
        <taxon>Eukaryota</taxon>
        <taxon>Viridiplantae</taxon>
        <taxon>Streptophyta</taxon>
        <taxon>Embryophyta</taxon>
        <taxon>Tracheophyta</taxon>
        <taxon>Spermatophyta</taxon>
        <taxon>Magnoliopsida</taxon>
        <taxon>eudicotyledons</taxon>
        <taxon>Gunneridae</taxon>
        <taxon>Pentapetalae</taxon>
        <taxon>rosids</taxon>
        <taxon>fabids</taxon>
        <taxon>Fabales</taxon>
        <taxon>Fabaceae</taxon>
        <taxon>Papilionoideae</taxon>
        <taxon>50 kb inversion clade</taxon>
        <taxon>NPAAA clade</taxon>
        <taxon>indigoferoid/millettioid clade</taxon>
        <taxon>Phaseoleae</taxon>
        <taxon>Glycine</taxon>
        <taxon>Glycine subgen. Soja</taxon>
    </lineage>
</organism>
<evidence type="ECO:0000313" key="2">
    <source>
        <dbReference type="EnsemblPlants" id="KRH72625"/>
    </source>
</evidence>
<accession>A0A0R0L046</accession>
<keyword evidence="3" id="KW-1185">Reference proteome</keyword>
<reference evidence="1 2" key="1">
    <citation type="journal article" date="2010" name="Nature">
        <title>Genome sequence of the palaeopolyploid soybean.</title>
        <authorList>
            <person name="Schmutz J."/>
            <person name="Cannon S.B."/>
            <person name="Schlueter J."/>
            <person name="Ma J."/>
            <person name="Mitros T."/>
            <person name="Nelson W."/>
            <person name="Hyten D.L."/>
            <person name="Song Q."/>
            <person name="Thelen J.J."/>
            <person name="Cheng J."/>
            <person name="Xu D."/>
            <person name="Hellsten U."/>
            <person name="May G.D."/>
            <person name="Yu Y."/>
            <person name="Sakurai T."/>
            <person name="Umezawa T."/>
            <person name="Bhattacharyya M.K."/>
            <person name="Sandhu D."/>
            <person name="Valliyodan B."/>
            <person name="Lindquist E."/>
            <person name="Peto M."/>
            <person name="Grant D."/>
            <person name="Shu S."/>
            <person name="Goodstein D."/>
            <person name="Barry K."/>
            <person name="Futrell-Griggs M."/>
            <person name="Abernathy B."/>
            <person name="Du J."/>
            <person name="Tian Z."/>
            <person name="Zhu L."/>
            <person name="Gill N."/>
            <person name="Joshi T."/>
            <person name="Libault M."/>
            <person name="Sethuraman A."/>
            <person name="Zhang X.-C."/>
            <person name="Shinozaki K."/>
            <person name="Nguyen H.T."/>
            <person name="Wing R.A."/>
            <person name="Cregan P."/>
            <person name="Specht J."/>
            <person name="Grimwood J."/>
            <person name="Rokhsar D."/>
            <person name="Stacey G."/>
            <person name="Shoemaker R.C."/>
            <person name="Jackson S.A."/>
        </authorList>
    </citation>
    <scope>NUCLEOTIDE SEQUENCE</scope>
    <source>
        <strain evidence="2">cv. Williams 82</strain>
        <tissue evidence="1">Callus</tissue>
    </source>
</reference>